<organism evidence="1 2">
    <name type="scientific">Pedobacter psychrotolerans</name>
    <dbReference type="NCBI Taxonomy" id="1843235"/>
    <lineage>
        <taxon>Bacteria</taxon>
        <taxon>Pseudomonadati</taxon>
        <taxon>Bacteroidota</taxon>
        <taxon>Sphingobacteriia</taxon>
        <taxon>Sphingobacteriales</taxon>
        <taxon>Sphingobacteriaceae</taxon>
        <taxon>Pedobacter</taxon>
    </lineage>
</organism>
<keyword evidence="2" id="KW-1185">Reference proteome</keyword>
<dbReference type="Proteomes" id="UP000622648">
    <property type="component" value="Unassembled WGS sequence"/>
</dbReference>
<comment type="caution">
    <text evidence="1">The sequence shown here is derived from an EMBL/GenBank/DDBJ whole genome shotgun (WGS) entry which is preliminary data.</text>
</comment>
<evidence type="ECO:0000313" key="2">
    <source>
        <dbReference type="Proteomes" id="UP000622648"/>
    </source>
</evidence>
<name>A0ABQ1SM35_9SPHI</name>
<protein>
    <submittedName>
        <fullName evidence="1">Uncharacterized protein</fullName>
    </submittedName>
</protein>
<gene>
    <name evidence="1" type="ORF">GCM10011413_12470</name>
</gene>
<dbReference type="EMBL" id="BMJO01000002">
    <property type="protein sequence ID" value="GGE47918.1"/>
    <property type="molecule type" value="Genomic_DNA"/>
</dbReference>
<sequence length="51" mass="6080">MVNLNLAPKEYLEEYRKGVVDTIAYRSGTEEHIIRNYHMGSEVLNYLKKHR</sequence>
<evidence type="ECO:0000313" key="1">
    <source>
        <dbReference type="EMBL" id="GGE47918.1"/>
    </source>
</evidence>
<proteinExistence type="predicted"/>
<reference evidence="2" key="1">
    <citation type="journal article" date="2019" name="Int. J. Syst. Evol. Microbiol.">
        <title>The Global Catalogue of Microorganisms (GCM) 10K type strain sequencing project: providing services to taxonomists for standard genome sequencing and annotation.</title>
        <authorList>
            <consortium name="The Broad Institute Genomics Platform"/>
            <consortium name="The Broad Institute Genome Sequencing Center for Infectious Disease"/>
            <person name="Wu L."/>
            <person name="Ma J."/>
        </authorList>
    </citation>
    <scope>NUCLEOTIDE SEQUENCE [LARGE SCALE GENOMIC DNA]</scope>
    <source>
        <strain evidence="2">CGMCC 1.15644</strain>
    </source>
</reference>
<accession>A0ABQ1SM35</accession>